<organism evidence="2 3">
    <name type="scientific">Fonticella tunisiensis</name>
    <dbReference type="NCBI Taxonomy" id="1096341"/>
    <lineage>
        <taxon>Bacteria</taxon>
        <taxon>Bacillati</taxon>
        <taxon>Bacillota</taxon>
        <taxon>Clostridia</taxon>
        <taxon>Eubacteriales</taxon>
        <taxon>Clostridiaceae</taxon>
        <taxon>Fonticella</taxon>
    </lineage>
</organism>
<keyword evidence="1" id="KW-1133">Transmembrane helix</keyword>
<gene>
    <name evidence="2" type="ORF">EDD71_10159</name>
</gene>
<accession>A0A4R7KV48</accession>
<dbReference type="OrthoDB" id="4377018at2"/>
<dbReference type="EMBL" id="SOAZ01000001">
    <property type="protein sequence ID" value="TDT63634.1"/>
    <property type="molecule type" value="Genomic_DNA"/>
</dbReference>
<proteinExistence type="predicted"/>
<feature type="transmembrane region" description="Helical" evidence="1">
    <location>
        <begin position="5"/>
        <end position="22"/>
    </location>
</feature>
<dbReference type="RefSeq" id="WP_133626759.1">
    <property type="nucleotide sequence ID" value="NZ_SOAZ01000001.1"/>
</dbReference>
<keyword evidence="3" id="KW-1185">Reference proteome</keyword>
<keyword evidence="1" id="KW-0812">Transmembrane</keyword>
<feature type="transmembrane region" description="Helical" evidence="1">
    <location>
        <begin position="37"/>
        <end position="58"/>
    </location>
</feature>
<name>A0A4R7KV48_9CLOT</name>
<evidence type="ECO:0000313" key="3">
    <source>
        <dbReference type="Proteomes" id="UP000295325"/>
    </source>
</evidence>
<comment type="caution">
    <text evidence="2">The sequence shown here is derived from an EMBL/GenBank/DDBJ whole genome shotgun (WGS) entry which is preliminary data.</text>
</comment>
<dbReference type="Proteomes" id="UP000295325">
    <property type="component" value="Unassembled WGS sequence"/>
</dbReference>
<keyword evidence="1" id="KW-0472">Membrane</keyword>
<evidence type="ECO:0000313" key="2">
    <source>
        <dbReference type="EMBL" id="TDT63634.1"/>
    </source>
</evidence>
<reference evidence="2 3" key="1">
    <citation type="submission" date="2019-03" db="EMBL/GenBank/DDBJ databases">
        <title>Genomic Encyclopedia of Type Strains, Phase IV (KMG-IV): sequencing the most valuable type-strain genomes for metagenomic binning, comparative biology and taxonomic classification.</title>
        <authorList>
            <person name="Goeker M."/>
        </authorList>
    </citation>
    <scope>NUCLEOTIDE SEQUENCE [LARGE SCALE GENOMIC DNA]</scope>
    <source>
        <strain evidence="2 3">DSM 24455</strain>
    </source>
</reference>
<sequence length="95" mass="10986">MIKKYVYIIIFAAMLILLLLYMENKYHVLYNNACGMGIQGLKVIGMIAVITMMTLIIFSRGKNKTKETYCIKCLSKLQKNWKICPNCGWERIGDN</sequence>
<protein>
    <submittedName>
        <fullName evidence="2">Uncharacterized protein</fullName>
    </submittedName>
</protein>
<evidence type="ECO:0000256" key="1">
    <source>
        <dbReference type="SAM" id="Phobius"/>
    </source>
</evidence>
<dbReference type="AlphaFoldDB" id="A0A4R7KV48"/>